<organism evidence="2 3">
    <name type="scientific">Rotaria magnacalcarata</name>
    <dbReference type="NCBI Taxonomy" id="392030"/>
    <lineage>
        <taxon>Eukaryota</taxon>
        <taxon>Metazoa</taxon>
        <taxon>Spiralia</taxon>
        <taxon>Gnathifera</taxon>
        <taxon>Rotifera</taxon>
        <taxon>Eurotatoria</taxon>
        <taxon>Bdelloidea</taxon>
        <taxon>Philodinida</taxon>
        <taxon>Philodinidae</taxon>
        <taxon>Rotaria</taxon>
    </lineage>
</organism>
<feature type="transmembrane region" description="Helical" evidence="1">
    <location>
        <begin position="37"/>
        <end position="54"/>
    </location>
</feature>
<evidence type="ECO:0000256" key="1">
    <source>
        <dbReference type="SAM" id="Phobius"/>
    </source>
</evidence>
<feature type="transmembrane region" description="Helical" evidence="1">
    <location>
        <begin position="238"/>
        <end position="256"/>
    </location>
</feature>
<sequence length="322" mass="37518">MTHNSTIKASTKTNLINTTMNEIIQLNFSSSTRSTRYIFQFIILILFISILTLIGQKHNSLRILTRPYSQFSRLIVSIGIIGLILVDLLVINGITHGIWCSIHQIFLHFLLILILTGRLLPDVYEYTNQHYHQHDSNKLKSFSILSCLILLCIQLFISLKWLWNNHNNNNHYYLPNDEWNPPVFCQSYICPQLLIFILHLVDLIVTIQSIRHPFVLDDINPMSSIVFIDKKFCQLNSILIRLFYFTSTSILHVIFLPGQFSATFYSGILIIEYLLKYLIIIYHSNLKYESNIDNMNGMNNTGYLRIKTDDLNDDSRLLNNID</sequence>
<reference evidence="2" key="1">
    <citation type="submission" date="2021-02" db="EMBL/GenBank/DDBJ databases">
        <authorList>
            <person name="Nowell W R."/>
        </authorList>
    </citation>
    <scope>NUCLEOTIDE SEQUENCE</scope>
</reference>
<feature type="transmembrane region" description="Helical" evidence="1">
    <location>
        <begin position="262"/>
        <end position="282"/>
    </location>
</feature>
<evidence type="ECO:0000313" key="2">
    <source>
        <dbReference type="EMBL" id="CAF3734340.1"/>
    </source>
</evidence>
<feature type="transmembrane region" description="Helical" evidence="1">
    <location>
        <begin position="74"/>
        <end position="95"/>
    </location>
</feature>
<keyword evidence="1" id="KW-1133">Transmembrane helix</keyword>
<dbReference type="Proteomes" id="UP000663842">
    <property type="component" value="Unassembled WGS sequence"/>
</dbReference>
<dbReference type="AlphaFoldDB" id="A0A818X9P8"/>
<name>A0A818X9P8_9BILA</name>
<feature type="transmembrane region" description="Helical" evidence="1">
    <location>
        <begin position="101"/>
        <end position="121"/>
    </location>
</feature>
<comment type="caution">
    <text evidence="2">The sequence shown here is derived from an EMBL/GenBank/DDBJ whole genome shotgun (WGS) entry which is preliminary data.</text>
</comment>
<accession>A0A818X9P8</accession>
<protein>
    <submittedName>
        <fullName evidence="2">Uncharacterized protein</fullName>
    </submittedName>
</protein>
<keyword evidence="1" id="KW-0472">Membrane</keyword>
<gene>
    <name evidence="2" type="ORF">UXM345_LOCUS1028</name>
</gene>
<evidence type="ECO:0000313" key="3">
    <source>
        <dbReference type="Proteomes" id="UP000663842"/>
    </source>
</evidence>
<keyword evidence="1" id="KW-0812">Transmembrane</keyword>
<dbReference type="EMBL" id="CAJOBF010000052">
    <property type="protein sequence ID" value="CAF3734340.1"/>
    <property type="molecule type" value="Genomic_DNA"/>
</dbReference>
<proteinExistence type="predicted"/>
<feature type="transmembrane region" description="Helical" evidence="1">
    <location>
        <begin position="142"/>
        <end position="163"/>
    </location>
</feature>